<dbReference type="GeneID" id="31678713"/>
<keyword evidence="5" id="KW-1185">Reference proteome</keyword>
<sequence>MCPLTERTVTTLANSDQLPPKPTLVHWTIVGAAVVATIVAAVVGFTAGDTELVRFVQGIVTPLLALVSGILIADLYHRIQQSNKLDRNVGQSAYATMVTLQGMIDVDKHLATASNDLNEGNKQSASSALNLALTISRLTLRHAFQALRESENVSSAAVAKAKTDFATAETAGQPERQKIETASRPNNYTVGVGNA</sequence>
<evidence type="ECO:0000313" key="3">
    <source>
        <dbReference type="EMBL" id="OHT55548.1"/>
    </source>
</evidence>
<organism evidence="4 5">
    <name type="scientific">Mycobacteroides chelonae</name>
    <name type="common">Mycobacterium chelonae</name>
    <dbReference type="NCBI Taxonomy" id="1774"/>
    <lineage>
        <taxon>Bacteria</taxon>
        <taxon>Bacillati</taxon>
        <taxon>Actinomycetota</taxon>
        <taxon>Actinomycetes</taxon>
        <taxon>Mycobacteriales</taxon>
        <taxon>Mycobacteriaceae</taxon>
        <taxon>Mycobacteroides</taxon>
    </lineage>
</organism>
<name>A0A0E3XLI3_MYCCH</name>
<accession>A0A0E3XLI3</accession>
<dbReference type="RefSeq" id="WP_030094633.1">
    <property type="nucleotide sequence ID" value="NZ_BSAK01000007.1"/>
</dbReference>
<reference evidence="4 5" key="2">
    <citation type="submission" date="2016-10" db="EMBL/GenBank/DDBJ databases">
        <title>Evaluation of Human, Veterinary and Environmental Mycobacterium chelonae Isolates by Core Genome Phylogenomic Analysis, Targeted Gene Comparison, and Anti-microbial Susceptibility Patterns: A Tale of Mistaken Identities.</title>
        <authorList>
            <person name="Fogelson S.B."/>
            <person name="Camus A.C."/>
            <person name="Lorenz W."/>
            <person name="Vasireddy R."/>
            <person name="Vasireddy S."/>
            <person name="Smith T."/>
            <person name="Brown-Elliott B.A."/>
            <person name="Wallace R.J.Jr."/>
            <person name="Hasan N.A."/>
            <person name="Reischl U."/>
            <person name="Sanchez S."/>
        </authorList>
    </citation>
    <scope>NUCLEOTIDE SEQUENCE [LARGE SCALE GENOMIC DNA]</scope>
    <source>
        <strain evidence="4 5">15518</strain>
    </source>
</reference>
<comment type="caution">
    <text evidence="4">The sequence shown here is derived from an EMBL/GenBank/DDBJ whole genome shotgun (WGS) entry which is preliminary data.</text>
</comment>
<dbReference type="AlphaFoldDB" id="A0A0E3XLI3"/>
<keyword evidence="2" id="KW-0472">Membrane</keyword>
<protein>
    <submittedName>
        <fullName evidence="4">Uncharacterized protein</fullName>
    </submittedName>
</protein>
<dbReference type="OrthoDB" id="4761632at2"/>
<keyword evidence="2" id="KW-0812">Transmembrane</keyword>
<dbReference type="EMBL" id="MLHW01000001">
    <property type="protein sequence ID" value="OHT55548.1"/>
    <property type="molecule type" value="Genomic_DNA"/>
</dbReference>
<evidence type="ECO:0000313" key="4">
    <source>
        <dbReference type="EMBL" id="OHU77994.1"/>
    </source>
</evidence>
<dbReference type="Proteomes" id="UP000179441">
    <property type="component" value="Unassembled WGS sequence"/>
</dbReference>
<dbReference type="PATRIC" id="fig|1774.35.peg.1089"/>
<evidence type="ECO:0000313" key="5">
    <source>
        <dbReference type="Proteomes" id="UP000179441"/>
    </source>
</evidence>
<proteinExistence type="predicted"/>
<evidence type="ECO:0000256" key="2">
    <source>
        <dbReference type="SAM" id="Phobius"/>
    </source>
</evidence>
<feature type="region of interest" description="Disordered" evidence="1">
    <location>
        <begin position="167"/>
        <end position="195"/>
    </location>
</feature>
<keyword evidence="2" id="KW-1133">Transmembrane helix</keyword>
<evidence type="ECO:0000256" key="1">
    <source>
        <dbReference type="SAM" id="MobiDB-lite"/>
    </source>
</evidence>
<feature type="transmembrane region" description="Helical" evidence="2">
    <location>
        <begin position="59"/>
        <end position="77"/>
    </location>
</feature>
<evidence type="ECO:0000313" key="6">
    <source>
        <dbReference type="Proteomes" id="UP000180113"/>
    </source>
</evidence>
<feature type="transmembrane region" description="Helical" evidence="2">
    <location>
        <begin position="24"/>
        <end position="47"/>
    </location>
</feature>
<reference evidence="3 6" key="1">
    <citation type="submission" date="2016-10" db="EMBL/GenBank/DDBJ databases">
        <title>Evaluation of Human, Animal and Environmental Mycobacterium chelonae Isolates by Core Genome Phylogenomic Analysis, Targeted Gene Comparison, and Anti-microbial Susceptibility Patterns: A Tale of Mistaken Identities.</title>
        <authorList>
            <person name="Fogelson S.B."/>
            <person name="Camus A.C."/>
            <person name="Lorenz W."/>
            <person name="Vasireddy R."/>
            <person name="Vasireddy S."/>
            <person name="Smith T."/>
            <person name="Brown-Elliott B.A."/>
            <person name="Wallace R.J.Jr."/>
            <person name="Hasan N.A."/>
            <person name="Reischl U."/>
            <person name="Sanchez S."/>
        </authorList>
    </citation>
    <scope>NUCLEOTIDE SEQUENCE [LARGE SCALE GENOMIC DNA]</scope>
    <source>
        <strain evidence="3 6">42895</strain>
    </source>
</reference>
<dbReference type="HOGENOM" id="CLU_1466666_0_0_11"/>
<gene>
    <name evidence="3" type="ORF">BKG62_05335</name>
    <name evidence="4" type="ORF">BKG84_05895</name>
</gene>
<dbReference type="EMBL" id="MLIS01000001">
    <property type="protein sequence ID" value="OHU77994.1"/>
    <property type="molecule type" value="Genomic_DNA"/>
</dbReference>
<dbReference type="Proteomes" id="UP000180113">
    <property type="component" value="Unassembled WGS sequence"/>
</dbReference>